<feature type="compositionally biased region" description="Basic and acidic residues" evidence="2">
    <location>
        <begin position="361"/>
        <end position="378"/>
    </location>
</feature>
<comment type="similarity">
    <text evidence="1">Belongs to the small heat shock protein (HSP20) family.</text>
</comment>
<name>W9S025_9ROSA</name>
<dbReference type="CDD" id="cd06464">
    <property type="entry name" value="ACD_sHsps-like"/>
    <property type="match status" value="1"/>
</dbReference>
<feature type="transmembrane region" description="Helical" evidence="3">
    <location>
        <begin position="437"/>
        <end position="455"/>
    </location>
</feature>
<dbReference type="OrthoDB" id="1920188at2759"/>
<keyword evidence="3" id="KW-0472">Membrane</keyword>
<dbReference type="InterPro" id="IPR002068">
    <property type="entry name" value="A-crystallin/Hsp20_dom"/>
</dbReference>
<keyword evidence="3" id="KW-0812">Transmembrane</keyword>
<feature type="region of interest" description="Disordered" evidence="2">
    <location>
        <begin position="355"/>
        <end position="429"/>
    </location>
</feature>
<dbReference type="EMBL" id="KE345896">
    <property type="protein sequence ID" value="EXC19887.1"/>
    <property type="molecule type" value="Genomic_DNA"/>
</dbReference>
<keyword evidence="3" id="KW-1133">Transmembrane helix</keyword>
<sequence>MELELGLKITKTRDDLTSTTKFRMAKDSSGPIFMSRETESKFILTAHLKGFGREHIRIKINEDGTEIAITWEKPVQEMVMSGWMMHKKEVELKGFIRVFRIPAGVVLDPITANFNEQESVLTILMPKSVKGIRGVGIEEVKEEEEEEEEVAASERNDEIGSTNEVPKSVGKVEESGQILQKKEGDKEKSEKETSAHKQAKEKEIVNGDKVKEQKIKTRHENRGSPGESSKKGAPNKGEEEPKNIANKEGSDSIDKEKVDEEKLKRTQEVTNKPPQEEKVSTAQKEEVDQTTKQTYNMEASTKPERKEAEMKVQIKSQEIREEDNNAFGTLERSDTKEGIMELEGEVLKELEAIAWSKKSQPGKEDHHEYEEARDGEENPEKEDEVQEEEPKEDPDEEKEENEHNSPHVEEKNDTTGEVSQGKNKPSSRKIKLCTPCVIAGSAIIASLVVFAIHWIRSKKKEVR</sequence>
<dbReference type="AlphaFoldDB" id="W9S025"/>
<feature type="domain" description="SHSP" evidence="4">
    <location>
        <begin position="23"/>
        <end position="143"/>
    </location>
</feature>
<feature type="compositionally biased region" description="Basic and acidic residues" evidence="2">
    <location>
        <begin position="170"/>
        <end position="222"/>
    </location>
</feature>
<reference evidence="6" key="1">
    <citation type="submission" date="2013-01" db="EMBL/GenBank/DDBJ databases">
        <title>Draft Genome Sequence of a Mulberry Tree, Morus notabilis C.K. Schneid.</title>
        <authorList>
            <person name="He N."/>
            <person name="Zhao S."/>
        </authorList>
    </citation>
    <scope>NUCLEOTIDE SEQUENCE</scope>
</reference>
<dbReference type="eggNOG" id="KOG0710">
    <property type="taxonomic scope" value="Eukaryota"/>
</dbReference>
<dbReference type="Gene3D" id="2.60.40.790">
    <property type="match status" value="1"/>
</dbReference>
<feature type="compositionally biased region" description="Basic and acidic residues" evidence="2">
    <location>
        <begin position="248"/>
        <end position="267"/>
    </location>
</feature>
<dbReference type="SUPFAM" id="SSF49764">
    <property type="entry name" value="HSP20-like chaperones"/>
    <property type="match status" value="1"/>
</dbReference>
<dbReference type="STRING" id="981085.W9S025"/>
<proteinExistence type="inferred from homology"/>
<evidence type="ECO:0000313" key="6">
    <source>
        <dbReference type="Proteomes" id="UP000030645"/>
    </source>
</evidence>
<dbReference type="Proteomes" id="UP000030645">
    <property type="component" value="Unassembled WGS sequence"/>
</dbReference>
<feature type="compositionally biased region" description="Basic and acidic residues" evidence="2">
    <location>
        <begin position="274"/>
        <end position="289"/>
    </location>
</feature>
<evidence type="ECO:0000256" key="3">
    <source>
        <dbReference type="SAM" id="Phobius"/>
    </source>
</evidence>
<feature type="compositionally biased region" description="Basic and acidic residues" evidence="2">
    <location>
        <begin position="400"/>
        <end position="414"/>
    </location>
</feature>
<feature type="compositionally biased region" description="Polar residues" evidence="2">
    <location>
        <begin position="415"/>
        <end position="424"/>
    </location>
</feature>
<organism evidence="5 6">
    <name type="scientific">Morus notabilis</name>
    <dbReference type="NCBI Taxonomy" id="981085"/>
    <lineage>
        <taxon>Eukaryota</taxon>
        <taxon>Viridiplantae</taxon>
        <taxon>Streptophyta</taxon>
        <taxon>Embryophyta</taxon>
        <taxon>Tracheophyta</taxon>
        <taxon>Spermatophyta</taxon>
        <taxon>Magnoliopsida</taxon>
        <taxon>eudicotyledons</taxon>
        <taxon>Gunneridae</taxon>
        <taxon>Pentapetalae</taxon>
        <taxon>rosids</taxon>
        <taxon>fabids</taxon>
        <taxon>Rosales</taxon>
        <taxon>Moraceae</taxon>
        <taxon>Moreae</taxon>
        <taxon>Morus</taxon>
    </lineage>
</organism>
<feature type="compositionally biased region" description="Acidic residues" evidence="2">
    <location>
        <begin position="140"/>
        <end position="151"/>
    </location>
</feature>
<feature type="region of interest" description="Disordered" evidence="2">
    <location>
        <begin position="140"/>
        <end position="337"/>
    </location>
</feature>
<evidence type="ECO:0000259" key="4">
    <source>
        <dbReference type="PROSITE" id="PS01031"/>
    </source>
</evidence>
<evidence type="ECO:0000313" key="5">
    <source>
        <dbReference type="EMBL" id="EXC19887.1"/>
    </source>
</evidence>
<keyword evidence="6" id="KW-1185">Reference proteome</keyword>
<dbReference type="PROSITE" id="PS01031">
    <property type="entry name" value="SHSP"/>
    <property type="match status" value="1"/>
</dbReference>
<accession>W9S025</accession>
<dbReference type="KEGG" id="mnt:21400847"/>
<evidence type="ECO:0000256" key="1">
    <source>
        <dbReference type="PROSITE-ProRule" id="PRU00285"/>
    </source>
</evidence>
<evidence type="ECO:0000256" key="2">
    <source>
        <dbReference type="SAM" id="MobiDB-lite"/>
    </source>
</evidence>
<gene>
    <name evidence="5" type="ORF">L484_017864</name>
</gene>
<protein>
    <recommendedName>
        <fullName evidence="4">SHSP domain-containing protein</fullName>
    </recommendedName>
</protein>
<dbReference type="InterPro" id="IPR008978">
    <property type="entry name" value="HSP20-like_chaperone"/>
</dbReference>
<feature type="compositionally biased region" description="Polar residues" evidence="2">
    <location>
        <begin position="290"/>
        <end position="299"/>
    </location>
</feature>
<feature type="compositionally biased region" description="Acidic residues" evidence="2">
    <location>
        <begin position="379"/>
        <end position="399"/>
    </location>
</feature>
<feature type="compositionally biased region" description="Basic and acidic residues" evidence="2">
    <location>
        <begin position="301"/>
        <end position="323"/>
    </location>
</feature>